<dbReference type="Pfam" id="PF00085">
    <property type="entry name" value="Thioredoxin"/>
    <property type="match status" value="1"/>
</dbReference>
<evidence type="ECO:0000313" key="3">
    <source>
        <dbReference type="Proteomes" id="UP000603641"/>
    </source>
</evidence>
<organism evidence="2 3">
    <name type="scientific">Fictibacillus norfolkensis</name>
    <dbReference type="NCBI Taxonomy" id="2762233"/>
    <lineage>
        <taxon>Bacteria</taxon>
        <taxon>Bacillati</taxon>
        <taxon>Bacillota</taxon>
        <taxon>Bacilli</taxon>
        <taxon>Bacillales</taxon>
        <taxon>Fictibacillaceae</taxon>
        <taxon>Fictibacillus</taxon>
    </lineage>
</organism>
<accession>A0ABR8SH86</accession>
<protein>
    <submittedName>
        <fullName evidence="2">Thioredoxin family protein</fullName>
    </submittedName>
</protein>
<dbReference type="RefSeq" id="WP_191752157.1">
    <property type="nucleotide sequence ID" value="NZ_JACSQM010000001.1"/>
</dbReference>
<evidence type="ECO:0000259" key="1">
    <source>
        <dbReference type="Pfam" id="PF00085"/>
    </source>
</evidence>
<evidence type="ECO:0000313" key="2">
    <source>
        <dbReference type="EMBL" id="MBD7962875.1"/>
    </source>
</evidence>
<feature type="domain" description="Thioredoxin" evidence="1">
    <location>
        <begin position="2"/>
        <end position="103"/>
    </location>
</feature>
<dbReference type="InterPro" id="IPR036249">
    <property type="entry name" value="Thioredoxin-like_sf"/>
</dbReference>
<dbReference type="SUPFAM" id="SSF52833">
    <property type="entry name" value="Thioredoxin-like"/>
    <property type="match status" value="1"/>
</dbReference>
<dbReference type="Proteomes" id="UP000603641">
    <property type="component" value="Unassembled WGS sequence"/>
</dbReference>
<dbReference type="EMBL" id="JACSQM010000001">
    <property type="protein sequence ID" value="MBD7962875.1"/>
    <property type="molecule type" value="Genomic_DNA"/>
</dbReference>
<name>A0ABR8SH86_9BACL</name>
<comment type="caution">
    <text evidence="2">The sequence shown here is derived from an EMBL/GenBank/DDBJ whole genome shotgun (WGS) entry which is preliminary data.</text>
</comment>
<dbReference type="CDD" id="cd02947">
    <property type="entry name" value="TRX_family"/>
    <property type="match status" value="1"/>
</dbReference>
<reference evidence="2 3" key="1">
    <citation type="submission" date="2020-08" db="EMBL/GenBank/DDBJ databases">
        <title>A Genomic Blueprint of the Chicken Gut Microbiome.</title>
        <authorList>
            <person name="Gilroy R."/>
            <person name="Ravi A."/>
            <person name="Getino M."/>
            <person name="Pursley I."/>
            <person name="Horton D.L."/>
            <person name="Alikhan N.-F."/>
            <person name="Baker D."/>
            <person name="Gharbi K."/>
            <person name="Hall N."/>
            <person name="Watson M."/>
            <person name="Adriaenssens E.M."/>
            <person name="Foster-Nyarko E."/>
            <person name="Jarju S."/>
            <person name="Secka A."/>
            <person name="Antonio M."/>
            <person name="Oren A."/>
            <person name="Chaudhuri R."/>
            <person name="La Ragione R.M."/>
            <person name="Hildebrand F."/>
            <person name="Pallen M.J."/>
        </authorList>
    </citation>
    <scope>NUCLEOTIDE SEQUENCE [LARGE SCALE GENOMIC DNA]</scope>
    <source>
        <strain evidence="2 3">Sa2CUA10</strain>
    </source>
</reference>
<gene>
    <name evidence="2" type="ORF">H9648_02330</name>
</gene>
<sequence length="115" mass="12992">MKEITRKNWETVIEQSLQNPYFLFLETPLCGTCKMGKKMFEVAVETIRVQKDENIAVGVSNINEMPELAAKYGVTSVPCLLILSRGIAIDRIYALQSAGNIYKSMLKLVEKEYKG</sequence>
<proteinExistence type="predicted"/>
<dbReference type="Gene3D" id="3.40.30.10">
    <property type="entry name" value="Glutaredoxin"/>
    <property type="match status" value="1"/>
</dbReference>
<keyword evidence="3" id="KW-1185">Reference proteome</keyword>
<dbReference type="InterPro" id="IPR013766">
    <property type="entry name" value="Thioredoxin_domain"/>
</dbReference>